<dbReference type="EMBL" id="JAGKHQ010000002">
    <property type="protein sequence ID" value="KAG7522275.1"/>
    <property type="molecule type" value="Genomic_DNA"/>
</dbReference>
<dbReference type="Proteomes" id="UP000693946">
    <property type="component" value="Linkage Group LG10"/>
</dbReference>
<feature type="compositionally biased region" description="Polar residues" evidence="1">
    <location>
        <begin position="91"/>
        <end position="102"/>
    </location>
</feature>
<feature type="region of interest" description="Disordered" evidence="1">
    <location>
        <begin position="84"/>
        <end position="106"/>
    </location>
</feature>
<reference evidence="2 3" key="1">
    <citation type="journal article" date="2021" name="Sci. Rep.">
        <title>Chromosome anchoring in Senegalese sole (Solea senegalensis) reveals sex-associated markers and genome rearrangements in flatfish.</title>
        <authorList>
            <person name="Guerrero-Cozar I."/>
            <person name="Gomez-Garrido J."/>
            <person name="Berbel C."/>
            <person name="Martinez-Blanch J.F."/>
            <person name="Alioto T."/>
            <person name="Claros M.G."/>
            <person name="Gagnaire P.A."/>
            <person name="Manchado M."/>
        </authorList>
    </citation>
    <scope>NUCLEOTIDE SEQUENCE [LARGE SCALE GENOMIC DNA]</scope>
    <source>
        <strain evidence="2">Sse05_10M</strain>
    </source>
</reference>
<organism evidence="2 3">
    <name type="scientific">Solea senegalensis</name>
    <name type="common">Senegalese sole</name>
    <dbReference type="NCBI Taxonomy" id="28829"/>
    <lineage>
        <taxon>Eukaryota</taxon>
        <taxon>Metazoa</taxon>
        <taxon>Chordata</taxon>
        <taxon>Craniata</taxon>
        <taxon>Vertebrata</taxon>
        <taxon>Euteleostomi</taxon>
        <taxon>Actinopterygii</taxon>
        <taxon>Neopterygii</taxon>
        <taxon>Teleostei</taxon>
        <taxon>Neoteleostei</taxon>
        <taxon>Acanthomorphata</taxon>
        <taxon>Carangaria</taxon>
        <taxon>Pleuronectiformes</taxon>
        <taxon>Pleuronectoidei</taxon>
        <taxon>Soleidae</taxon>
        <taxon>Solea</taxon>
    </lineage>
</organism>
<accession>A0AAV6SYX9</accession>
<comment type="caution">
    <text evidence="2">The sequence shown here is derived from an EMBL/GenBank/DDBJ whole genome shotgun (WGS) entry which is preliminary data.</text>
</comment>
<keyword evidence="3" id="KW-1185">Reference proteome</keyword>
<evidence type="ECO:0000313" key="2">
    <source>
        <dbReference type="EMBL" id="KAG7522275.1"/>
    </source>
</evidence>
<evidence type="ECO:0000313" key="3">
    <source>
        <dbReference type="Proteomes" id="UP000693946"/>
    </source>
</evidence>
<gene>
    <name evidence="2" type="ORF">JOB18_018007</name>
</gene>
<name>A0AAV6SYX9_SOLSE</name>
<evidence type="ECO:0000256" key="1">
    <source>
        <dbReference type="SAM" id="MobiDB-lite"/>
    </source>
</evidence>
<dbReference type="AlphaFoldDB" id="A0AAV6SYX9"/>
<sequence>MRKVIRFNLRAAAQQLKGSSLEGDAVRPSTAFVSSTVGRRRGVAAVLAFYDWQEVSIGSIPGSPRWELLSTSYMDSLNTEGNAAVRGGQEESVSPALTSSTVGGDVTVKLQHS</sequence>
<proteinExistence type="predicted"/>
<protein>
    <submittedName>
        <fullName evidence="2">Uncharacterized protein</fullName>
    </submittedName>
</protein>